<evidence type="ECO:0000313" key="7">
    <source>
        <dbReference type="EMBL" id="AWB07112.1"/>
    </source>
</evidence>
<feature type="binding site" evidence="6">
    <location>
        <position position="150"/>
    </location>
    <ligand>
        <name>Fe cation</name>
        <dbReference type="ChEBI" id="CHEBI:24875"/>
        <note>catalytic</note>
    </ligand>
</feature>
<geneLocation type="plasmid" evidence="7 8">
    <name>pYZ2</name>
</geneLocation>
<accession>A0A2R4VRS0</accession>
<keyword evidence="5 6" id="KW-0408">Iron</keyword>
<dbReference type="KEGG" id="ahu:A6A40_18735"/>
<dbReference type="SUPFAM" id="SSF51182">
    <property type="entry name" value="RmlC-like cupins"/>
    <property type="match status" value="1"/>
</dbReference>
<evidence type="ECO:0000256" key="2">
    <source>
        <dbReference type="ARBA" id="ARBA00022723"/>
    </source>
</evidence>
<gene>
    <name evidence="7" type="ORF">A6A40_18735</name>
</gene>
<dbReference type="PANTHER" id="PTHR12918">
    <property type="entry name" value="CYSTEINE DIOXYGENASE"/>
    <property type="match status" value="1"/>
</dbReference>
<dbReference type="PANTHER" id="PTHR12918:SF1">
    <property type="entry name" value="CYSTEINE DIOXYGENASE TYPE 1"/>
    <property type="match status" value="1"/>
</dbReference>
<dbReference type="GO" id="GO:0008198">
    <property type="term" value="F:ferrous iron binding"/>
    <property type="evidence" value="ECO:0007669"/>
    <property type="project" value="TreeGrafter"/>
</dbReference>
<evidence type="ECO:0000256" key="5">
    <source>
        <dbReference type="ARBA" id="ARBA00023004"/>
    </source>
</evidence>
<keyword evidence="3 7" id="KW-0223">Dioxygenase</keyword>
<proteinExistence type="inferred from homology"/>
<keyword evidence="4" id="KW-0560">Oxidoreductase</keyword>
<feature type="binding site" evidence="6">
    <location>
        <position position="97"/>
    </location>
    <ligand>
        <name>Fe cation</name>
        <dbReference type="ChEBI" id="CHEBI:24875"/>
        <note>catalytic</note>
    </ligand>
</feature>
<dbReference type="RefSeq" id="WP_108547409.1">
    <property type="nucleotide sequence ID" value="NZ_CP028903.1"/>
</dbReference>
<evidence type="ECO:0000313" key="8">
    <source>
        <dbReference type="Proteomes" id="UP000077405"/>
    </source>
</evidence>
<comment type="similarity">
    <text evidence="1">Belongs to the cysteine dioxygenase family.</text>
</comment>
<evidence type="ECO:0000256" key="6">
    <source>
        <dbReference type="PIRSR" id="PIRSR610300-51"/>
    </source>
</evidence>
<protein>
    <submittedName>
        <fullName evidence="7">Cysteine dioxygenase</fullName>
    </submittedName>
</protein>
<dbReference type="OrthoDB" id="7059163at2"/>
<keyword evidence="2 6" id="KW-0479">Metal-binding</keyword>
<dbReference type="Gene3D" id="2.60.120.10">
    <property type="entry name" value="Jelly Rolls"/>
    <property type="match status" value="1"/>
</dbReference>
<dbReference type="AlphaFoldDB" id="A0A2R4VRS0"/>
<sequence>MPDSKTPDTATPNLARLRGFIADFTRLVERHGDDEAAVLDAGRVLLADLIATDDWLPDAYARPDPVHYRQYLLHCDPYERFSVVSFVWGPGQRTPIHDHTVWGLVGILRGAERSQRYDLQPQGGPPIAHMSEILKVGLVEAVSPRIGDVHAIANALPDRPSISIHVYGGNIGAVRRSVFDPLTGQRKPFISGYANSALPNLWDRSQPVPHAA</sequence>
<dbReference type="InterPro" id="IPR010300">
    <property type="entry name" value="CDO_1"/>
</dbReference>
<dbReference type="EMBL" id="CP028903">
    <property type="protein sequence ID" value="AWB07112.1"/>
    <property type="molecule type" value="Genomic_DNA"/>
</dbReference>
<dbReference type="Gene3D" id="1.20.5.440">
    <property type="entry name" value="ATP synthase delta/epsilon subunit, C-terminal domain"/>
    <property type="match status" value="1"/>
</dbReference>
<keyword evidence="7" id="KW-0614">Plasmid</keyword>
<dbReference type="GO" id="GO:0016702">
    <property type="term" value="F:oxidoreductase activity, acting on single donors with incorporation of molecular oxygen, incorporation of two atoms of oxygen"/>
    <property type="evidence" value="ECO:0007669"/>
    <property type="project" value="InterPro"/>
</dbReference>
<evidence type="ECO:0000256" key="1">
    <source>
        <dbReference type="ARBA" id="ARBA00006622"/>
    </source>
</evidence>
<dbReference type="Pfam" id="PF05995">
    <property type="entry name" value="CDO_I"/>
    <property type="match status" value="1"/>
</dbReference>
<evidence type="ECO:0000256" key="3">
    <source>
        <dbReference type="ARBA" id="ARBA00022964"/>
    </source>
</evidence>
<dbReference type="Proteomes" id="UP000077405">
    <property type="component" value="Plasmid pYZ2"/>
</dbReference>
<dbReference type="InterPro" id="IPR011051">
    <property type="entry name" value="RmlC_Cupin_sf"/>
</dbReference>
<dbReference type="CDD" id="cd10548">
    <property type="entry name" value="cupin_CDO"/>
    <property type="match status" value="1"/>
</dbReference>
<name>A0A2R4VRS0_9PROT</name>
<reference evidence="7 8" key="1">
    <citation type="submission" date="2018-04" db="EMBL/GenBank/DDBJ databases">
        <title>Complete genome sequence of the nitrogen-fixing bacterium Azospirillum humicireducens type strain SgZ-5.</title>
        <authorList>
            <person name="Yu Z."/>
        </authorList>
    </citation>
    <scope>NUCLEOTIDE SEQUENCE [LARGE SCALE GENOMIC DNA]</scope>
    <source>
        <strain evidence="7 8">SgZ-5</strain>
        <plasmid evidence="7 8">pYZ2</plasmid>
    </source>
</reference>
<dbReference type="InterPro" id="IPR014710">
    <property type="entry name" value="RmlC-like_jellyroll"/>
</dbReference>
<keyword evidence="8" id="KW-1185">Reference proteome</keyword>
<feature type="binding site" evidence="6">
    <location>
        <position position="99"/>
    </location>
    <ligand>
        <name>Fe cation</name>
        <dbReference type="ChEBI" id="CHEBI:24875"/>
        <note>catalytic</note>
    </ligand>
</feature>
<organism evidence="7 8">
    <name type="scientific">Azospirillum humicireducens</name>
    <dbReference type="NCBI Taxonomy" id="1226968"/>
    <lineage>
        <taxon>Bacteria</taxon>
        <taxon>Pseudomonadati</taxon>
        <taxon>Pseudomonadota</taxon>
        <taxon>Alphaproteobacteria</taxon>
        <taxon>Rhodospirillales</taxon>
        <taxon>Azospirillaceae</taxon>
        <taxon>Azospirillum</taxon>
    </lineage>
</organism>
<evidence type="ECO:0000256" key="4">
    <source>
        <dbReference type="ARBA" id="ARBA00023002"/>
    </source>
</evidence>